<dbReference type="Gene3D" id="1.25.40.10">
    <property type="entry name" value="Tetratricopeptide repeat domain"/>
    <property type="match status" value="2"/>
</dbReference>
<keyword evidence="9" id="KW-0939">Gibberellin signaling pathway</keyword>
<accession>A0A2M8ETC2</accession>
<evidence type="ECO:0000256" key="3">
    <source>
        <dbReference type="ARBA" id="ARBA00011970"/>
    </source>
</evidence>
<dbReference type="PANTHER" id="PTHR44998:SF1">
    <property type="entry name" value="UDP-N-ACETYLGLUCOSAMINE--PEPTIDE N-ACETYLGLUCOSAMINYLTRANSFERASE 110 KDA SUBUNIT"/>
    <property type="match status" value="1"/>
</dbReference>
<evidence type="ECO:0000313" key="12">
    <source>
        <dbReference type="EMBL" id="PJC28364.1"/>
    </source>
</evidence>
<dbReference type="Pfam" id="PF13181">
    <property type="entry name" value="TPR_8"/>
    <property type="match status" value="3"/>
</dbReference>
<feature type="domain" description="O-GlcNAc transferase C-terminal" evidence="11">
    <location>
        <begin position="629"/>
        <end position="813"/>
    </location>
</feature>
<dbReference type="Gene3D" id="3.40.50.2000">
    <property type="entry name" value="Glycogen Phosphorylase B"/>
    <property type="match status" value="2"/>
</dbReference>
<keyword evidence="5" id="KW-0328">Glycosyltransferase</keyword>
<proteinExistence type="inferred from homology"/>
<feature type="non-terminal residue" evidence="12">
    <location>
        <position position="1"/>
    </location>
</feature>
<evidence type="ECO:0000256" key="8">
    <source>
        <dbReference type="ARBA" id="ARBA00022803"/>
    </source>
</evidence>
<evidence type="ECO:0000256" key="9">
    <source>
        <dbReference type="ARBA" id="ARBA00022941"/>
    </source>
</evidence>
<dbReference type="InterPro" id="IPR006597">
    <property type="entry name" value="Sel1-like"/>
</dbReference>
<evidence type="ECO:0000256" key="6">
    <source>
        <dbReference type="ARBA" id="ARBA00022679"/>
    </source>
</evidence>
<dbReference type="PROSITE" id="PS50293">
    <property type="entry name" value="TPR_REGION"/>
    <property type="match status" value="1"/>
</dbReference>
<feature type="repeat" description="TPR" evidence="10">
    <location>
        <begin position="444"/>
        <end position="477"/>
    </location>
</feature>
<dbReference type="InterPro" id="IPR019734">
    <property type="entry name" value="TPR_rpt"/>
</dbReference>
<name>A0A2M8ETC2_9BACT</name>
<dbReference type="GO" id="GO:0009740">
    <property type="term" value="P:gibberellic acid mediated signaling pathway"/>
    <property type="evidence" value="ECO:0007669"/>
    <property type="project" value="UniProtKB-KW"/>
</dbReference>
<reference evidence="13" key="1">
    <citation type="submission" date="2017-09" db="EMBL/GenBank/DDBJ databases">
        <title>Depth-based differentiation of microbial function through sediment-hosted aquifers and enrichment of novel symbionts in the deep terrestrial subsurface.</title>
        <authorList>
            <person name="Probst A.J."/>
            <person name="Ladd B."/>
            <person name="Jarett J.K."/>
            <person name="Geller-Mcgrath D.E."/>
            <person name="Sieber C.M.K."/>
            <person name="Emerson J.B."/>
            <person name="Anantharaman K."/>
            <person name="Thomas B.C."/>
            <person name="Malmstrom R."/>
            <person name="Stieglmeier M."/>
            <person name="Klingl A."/>
            <person name="Woyke T."/>
            <person name="Ryan C.M."/>
            <person name="Banfield J.F."/>
        </authorList>
    </citation>
    <scope>NUCLEOTIDE SEQUENCE [LARGE SCALE GENOMIC DNA]</scope>
</reference>
<evidence type="ECO:0000256" key="5">
    <source>
        <dbReference type="ARBA" id="ARBA00022676"/>
    </source>
</evidence>
<dbReference type="Pfam" id="PF13844">
    <property type="entry name" value="Glyco_transf_41"/>
    <property type="match status" value="4"/>
</dbReference>
<dbReference type="InterPro" id="IPR029489">
    <property type="entry name" value="OGT/SEC/SPY_C"/>
</dbReference>
<feature type="domain" description="O-GlcNAc transferase C-terminal" evidence="11">
    <location>
        <begin position="821"/>
        <end position="1010"/>
    </location>
</feature>
<dbReference type="PANTHER" id="PTHR44998">
    <property type="match status" value="1"/>
</dbReference>
<gene>
    <name evidence="12" type="ORF">CO054_00545</name>
</gene>
<dbReference type="SUPFAM" id="SSF48452">
    <property type="entry name" value="TPR-like"/>
    <property type="match status" value="2"/>
</dbReference>
<dbReference type="UniPathway" id="UPA00378"/>
<evidence type="ECO:0000259" key="11">
    <source>
        <dbReference type="Pfam" id="PF13844"/>
    </source>
</evidence>
<keyword evidence="6" id="KW-0808">Transferase</keyword>
<evidence type="ECO:0000256" key="10">
    <source>
        <dbReference type="PROSITE-ProRule" id="PRU00339"/>
    </source>
</evidence>
<dbReference type="EMBL" id="PFSF01000013">
    <property type="protein sequence ID" value="PJC28364.1"/>
    <property type="molecule type" value="Genomic_DNA"/>
</dbReference>
<feature type="domain" description="O-GlcNAc transferase C-terminal" evidence="11">
    <location>
        <begin position="13"/>
        <end position="177"/>
    </location>
</feature>
<dbReference type="Pfam" id="PF00515">
    <property type="entry name" value="TPR_1"/>
    <property type="match status" value="2"/>
</dbReference>
<comment type="similarity">
    <text evidence="2">Belongs to the glycosyltransferase 41 family. O-GlcNAc transferase subfamily.</text>
</comment>
<keyword evidence="8 10" id="KW-0802">TPR repeat</keyword>
<dbReference type="PROSITE" id="PS50005">
    <property type="entry name" value="TPR"/>
    <property type="match status" value="5"/>
</dbReference>
<evidence type="ECO:0000256" key="1">
    <source>
        <dbReference type="ARBA" id="ARBA00004922"/>
    </source>
</evidence>
<dbReference type="SMART" id="SM00671">
    <property type="entry name" value="SEL1"/>
    <property type="match status" value="3"/>
</dbReference>
<evidence type="ECO:0000256" key="4">
    <source>
        <dbReference type="ARBA" id="ARBA00019143"/>
    </source>
</evidence>
<dbReference type="Gene3D" id="3.40.50.11380">
    <property type="match status" value="2"/>
</dbReference>
<dbReference type="AlphaFoldDB" id="A0A2M8ETC2"/>
<feature type="repeat" description="TPR" evidence="10">
    <location>
        <begin position="512"/>
        <end position="545"/>
    </location>
</feature>
<sequence>RVWSRYIGSQEAKKPYPFTPKKASEKIRIGFLSADFNNHATAHLILGFFNLHNRKKFEFFVYSHGTNDESFYRQSFEKITKFRDIRELSNSEAADLIHQDKIDILVDLKGYTQGSRLEIIAGRPAPVIVGWLGFPGTTGANFIDYLITDSVVTPKDHSSYYSENLIFLPHTYQSTNNQQEIAMGMTRSNFGLPASPAGGPQEGFLFCSFNQGYKIDPKTFASWMRILKKVPQSSLCLLGKDELLIKNLKGEAKKAGINPNRLIFLPNLAKNMHLARIACCNLALDTQICNGHTSTTDCLWAGIPVIALLGNHFASRVSGSLLTAIGLTELITKSSAEYEKLAIDLGNNPKKLLSIRYSLLSKRPTYPLFDTARFTKNLERAFCKIWQRHQKGLLPENINIVDKIGNNVYSMTNNNLGVIYLEEKKYQKAISYFQKAISQNNKNALAFNNLGTALKETGKPHEAVENWEKASKLDPTFIEPLSNLGVFYLDTGQVSEAITNFTKLINVNPNDSNSYNNLGLCYLNQNDYQKAIENIKKAVELNPNDYAASYHLGLTYRLVDDYENSVKYLKNALKLNPEHGPSLNIYSLVLMQVCDWKEFIKVSAKIPVENESPYINVARTQNQKINLNVARLRSEQIEKAVADLAPKFTFPKFKKGKRMKIGYLSRDYFEHATAYLILGLFEAHDRKNFEVFAYSYGPNDGSIYRKKLEKDADHFVDILNLGYVEAAKKINADEIDILIDLKGHTKDNRLEILALRPAPIQVSYLGFPGTIGANFVDYVITDRIVTPPSYSKFYTEKFAYMPDCYQINYNKRKIADIEYKRSDFGLPPRSPQGEGVVFSCFNHTSKIDPETFTSWMRILKKVPNSVLWLFGSNSIAEANLKKAAKKAGINPKRLIFTSYLENSLHLARIKLSDLALDTFTYNGHTSTSDSLWAGVPVVTLQGKHFASRVASSILTAAGLPELITHSQKEYEDLEISLALNPDKLNAIRYSLFSKRLSQPLFDTQKFVKNLEKAYQFIWNNYLSGKKPRPFLST</sequence>
<feature type="repeat" description="TPR" evidence="10">
    <location>
        <begin position="410"/>
        <end position="443"/>
    </location>
</feature>
<dbReference type="GO" id="GO:0006493">
    <property type="term" value="P:protein O-linked glycosylation"/>
    <property type="evidence" value="ECO:0007669"/>
    <property type="project" value="TreeGrafter"/>
</dbReference>
<dbReference type="SMART" id="SM00028">
    <property type="entry name" value="TPR"/>
    <property type="match status" value="5"/>
</dbReference>
<feature type="repeat" description="TPR" evidence="10">
    <location>
        <begin position="546"/>
        <end position="579"/>
    </location>
</feature>
<organism evidence="12 13">
    <name type="scientific">Candidatus Shapirobacteria bacterium CG_4_9_14_0_2_um_filter_39_11</name>
    <dbReference type="NCBI Taxonomy" id="1974478"/>
    <lineage>
        <taxon>Bacteria</taxon>
        <taxon>Candidatus Shapironibacteriota</taxon>
    </lineage>
</organism>
<evidence type="ECO:0000313" key="13">
    <source>
        <dbReference type="Proteomes" id="UP000229816"/>
    </source>
</evidence>
<feature type="domain" description="O-GlcNAc transferase C-terminal" evidence="11">
    <location>
        <begin position="199"/>
        <end position="378"/>
    </location>
</feature>
<dbReference type="GO" id="GO:0097363">
    <property type="term" value="F:protein O-acetylglucosaminyltransferase activity"/>
    <property type="evidence" value="ECO:0007669"/>
    <property type="project" value="UniProtKB-EC"/>
</dbReference>
<comment type="caution">
    <text evidence="12">The sequence shown here is derived from an EMBL/GenBank/DDBJ whole genome shotgun (WGS) entry which is preliminary data.</text>
</comment>
<feature type="repeat" description="TPR" evidence="10">
    <location>
        <begin position="478"/>
        <end position="511"/>
    </location>
</feature>
<protein>
    <recommendedName>
        <fullName evidence="4">Probable UDP-N-acetylglucosamine--peptide N-acetylglucosaminyltransferase SPINDLY</fullName>
        <ecNumber evidence="3">2.4.1.255</ecNumber>
    </recommendedName>
</protein>
<comment type="pathway">
    <text evidence="1">Protein modification; protein glycosylation.</text>
</comment>
<evidence type="ECO:0000256" key="2">
    <source>
        <dbReference type="ARBA" id="ARBA00005386"/>
    </source>
</evidence>
<dbReference type="EC" id="2.4.1.255" evidence="3"/>
<evidence type="ECO:0000256" key="7">
    <source>
        <dbReference type="ARBA" id="ARBA00022737"/>
    </source>
</evidence>
<keyword evidence="7" id="KW-0677">Repeat</keyword>
<dbReference type="Proteomes" id="UP000229816">
    <property type="component" value="Unassembled WGS sequence"/>
</dbReference>
<dbReference type="InterPro" id="IPR011990">
    <property type="entry name" value="TPR-like_helical_dom_sf"/>
</dbReference>